<dbReference type="AlphaFoldDB" id="A0AAW0QQL3"/>
<evidence type="ECO:0008006" key="4">
    <source>
        <dbReference type="Google" id="ProtNLM"/>
    </source>
</evidence>
<dbReference type="PANTHER" id="PTHR42087:SF1">
    <property type="entry name" value="ILP IS AN APOPTOSIS INHIBITOR"/>
    <property type="match status" value="1"/>
</dbReference>
<dbReference type="PANTHER" id="PTHR42087">
    <property type="entry name" value="ILP IS AN APOPTOSIS INHIBITOR"/>
    <property type="match status" value="1"/>
</dbReference>
<accession>A0AAW0QQL3</accession>
<keyword evidence="3" id="KW-1185">Reference proteome</keyword>
<dbReference type="Proteomes" id="UP001392437">
    <property type="component" value="Unassembled WGS sequence"/>
</dbReference>
<comment type="caution">
    <text evidence="2">The sequence shown here is derived from an EMBL/GenBank/DDBJ whole genome shotgun (WGS) entry which is preliminary data.</text>
</comment>
<feature type="compositionally biased region" description="Polar residues" evidence="1">
    <location>
        <begin position="24"/>
        <end position="33"/>
    </location>
</feature>
<evidence type="ECO:0000256" key="1">
    <source>
        <dbReference type="SAM" id="MobiDB-lite"/>
    </source>
</evidence>
<evidence type="ECO:0000313" key="3">
    <source>
        <dbReference type="Proteomes" id="UP001392437"/>
    </source>
</evidence>
<gene>
    <name evidence="2" type="ORF">PG999_012080</name>
</gene>
<sequence length="265" mass="29334">MAFHPHGGGGPSSFPMFHYPQAAHPSSQPSGSATGARGGGPEIPPSSFFPMEENHNQFDILEWYPHFQSCVRYFLDHAQHSPPVQAVAAFINIQLPFQKTQNPVLTSRMSGGSPSAMPSPTSRAAGKLPMPPMPSPSSQQNPSAVTLNPYIRRLVVTGFDFPAVLHGFFGDNWAVGIGPMHEVERRNYLFAAKSASWLDVKSHYDMGEEQNIPFLRPLQNVTEKEIVSAESNWSEWLAMQDWMVGPRSPEVERNSPVQHIKMEDA</sequence>
<feature type="compositionally biased region" description="Low complexity" evidence="1">
    <location>
        <begin position="107"/>
        <end position="122"/>
    </location>
</feature>
<reference evidence="2 3" key="1">
    <citation type="submission" date="2023-01" db="EMBL/GenBank/DDBJ databases">
        <title>Analysis of 21 Apiospora genomes using comparative genomics revels a genus with tremendous synthesis potential of carbohydrate active enzymes and secondary metabolites.</title>
        <authorList>
            <person name="Sorensen T."/>
        </authorList>
    </citation>
    <scope>NUCLEOTIDE SEQUENCE [LARGE SCALE GENOMIC DNA]</scope>
    <source>
        <strain evidence="2 3">CBS 117206</strain>
    </source>
</reference>
<proteinExistence type="predicted"/>
<protein>
    <recommendedName>
        <fullName evidence="4">Ilp is an apoptosis inhibitor</fullName>
    </recommendedName>
</protein>
<feature type="region of interest" description="Disordered" evidence="1">
    <location>
        <begin position="14"/>
        <end position="51"/>
    </location>
</feature>
<organism evidence="2 3">
    <name type="scientific">Apiospora kogelbergensis</name>
    <dbReference type="NCBI Taxonomy" id="1337665"/>
    <lineage>
        <taxon>Eukaryota</taxon>
        <taxon>Fungi</taxon>
        <taxon>Dikarya</taxon>
        <taxon>Ascomycota</taxon>
        <taxon>Pezizomycotina</taxon>
        <taxon>Sordariomycetes</taxon>
        <taxon>Xylariomycetidae</taxon>
        <taxon>Amphisphaeriales</taxon>
        <taxon>Apiosporaceae</taxon>
        <taxon>Apiospora</taxon>
    </lineage>
</organism>
<dbReference type="EMBL" id="JAQQWP010000009">
    <property type="protein sequence ID" value="KAK8101706.1"/>
    <property type="molecule type" value="Genomic_DNA"/>
</dbReference>
<evidence type="ECO:0000313" key="2">
    <source>
        <dbReference type="EMBL" id="KAK8101706.1"/>
    </source>
</evidence>
<dbReference type="InterPro" id="IPR053267">
    <property type="entry name" value="Verrucosidin_biosynth-assoc"/>
</dbReference>
<feature type="region of interest" description="Disordered" evidence="1">
    <location>
        <begin position="107"/>
        <end position="142"/>
    </location>
</feature>
<name>A0AAW0QQL3_9PEZI</name>